<reference evidence="1" key="1">
    <citation type="submission" date="2022-04" db="EMBL/GenBank/DDBJ databases">
        <title>Jade perch genome.</title>
        <authorList>
            <person name="Chao B."/>
        </authorList>
    </citation>
    <scope>NUCLEOTIDE SEQUENCE</scope>
    <source>
        <strain evidence="1">CB-2022</strain>
    </source>
</reference>
<comment type="caution">
    <text evidence="1">The sequence shown here is derived from an EMBL/GenBank/DDBJ whole genome shotgun (WGS) entry which is preliminary data.</text>
</comment>
<protein>
    <submittedName>
        <fullName evidence="1">Uncharacterized protein</fullName>
    </submittedName>
</protein>
<organism evidence="1 2">
    <name type="scientific">Scortum barcoo</name>
    <name type="common">barcoo grunter</name>
    <dbReference type="NCBI Taxonomy" id="214431"/>
    <lineage>
        <taxon>Eukaryota</taxon>
        <taxon>Metazoa</taxon>
        <taxon>Chordata</taxon>
        <taxon>Craniata</taxon>
        <taxon>Vertebrata</taxon>
        <taxon>Euteleostomi</taxon>
        <taxon>Actinopterygii</taxon>
        <taxon>Neopterygii</taxon>
        <taxon>Teleostei</taxon>
        <taxon>Neoteleostei</taxon>
        <taxon>Acanthomorphata</taxon>
        <taxon>Eupercaria</taxon>
        <taxon>Centrarchiformes</taxon>
        <taxon>Terapontoidei</taxon>
        <taxon>Terapontidae</taxon>
        <taxon>Scortum</taxon>
    </lineage>
</organism>
<dbReference type="EMBL" id="CM041551">
    <property type="protein sequence ID" value="KAI3354722.1"/>
    <property type="molecule type" value="Genomic_DNA"/>
</dbReference>
<evidence type="ECO:0000313" key="1">
    <source>
        <dbReference type="EMBL" id="KAI3354722.1"/>
    </source>
</evidence>
<keyword evidence="2" id="KW-1185">Reference proteome</keyword>
<accession>A0ACB8VGH6</accession>
<proteinExistence type="predicted"/>
<dbReference type="Proteomes" id="UP000831701">
    <property type="component" value="Chromosome 21"/>
</dbReference>
<sequence>MDSRILCKLLHVHHREYPDWLHHSPPGTAAAPPSTDDMLTSPFDKTGIPFRTSWTTNQFVTSVKSEPGRASEDTHETKRENEERDGEEGEKHAGSLRKRGSLKNKLGKARLDRVRLRRIEANARERNRMHSLNNALDSLRKVVPCYSKTQKLSKIETLRLAKNYIWALSDILRTGKRPDLLTFVQTLCKGLSQPTTNLVASCLQLNARSFSSEPDGESFSLYPPYHPHHRPEVVGSSSAKDDGPPRTSVSFCGHYKTLCDSRSPACSSPLDAETLSSAINFKGIFSLKHEESVDCWSCHYGLRYCSISQHSSAEHGPYDIHLRGQFYQAAAFNVQQGCR</sequence>
<name>A0ACB8VGH6_9TELE</name>
<gene>
    <name evidence="1" type="ORF">L3Q82_004505</name>
</gene>
<evidence type="ECO:0000313" key="2">
    <source>
        <dbReference type="Proteomes" id="UP000831701"/>
    </source>
</evidence>